<evidence type="ECO:0000313" key="9">
    <source>
        <dbReference type="EMBL" id="ADG80945.1"/>
    </source>
</evidence>
<dbReference type="NCBIfam" id="TIGR00016">
    <property type="entry name" value="ackA"/>
    <property type="match status" value="1"/>
</dbReference>
<dbReference type="GO" id="GO:0008776">
    <property type="term" value="F:acetate kinase activity"/>
    <property type="evidence" value="ECO:0007669"/>
    <property type="project" value="UniProtKB-UniRule"/>
</dbReference>
<reference evidence="9 10" key="1">
    <citation type="submission" date="2010-05" db="EMBL/GenBank/DDBJ databases">
        <title>Complete sequence of Thermincola sp. JR.</title>
        <authorList>
            <consortium name="US DOE Joint Genome Institute"/>
            <person name="Lucas S."/>
            <person name="Copeland A."/>
            <person name="Lapidus A."/>
            <person name="Cheng J.-F."/>
            <person name="Bruce D."/>
            <person name="Goodwin L."/>
            <person name="Pitluck S."/>
            <person name="Chertkov O."/>
            <person name="Detter J.C."/>
            <person name="Han C."/>
            <person name="Tapia R."/>
            <person name="Land M."/>
            <person name="Hauser L."/>
            <person name="Kyrpides N."/>
            <person name="Mikhailova N."/>
            <person name="Hazen T.C."/>
            <person name="Woyke T."/>
        </authorList>
    </citation>
    <scope>NUCLEOTIDE SEQUENCE [LARGE SCALE GENOMIC DNA]</scope>
    <source>
        <strain evidence="9 10">JR</strain>
    </source>
</reference>
<feature type="binding site" evidence="7">
    <location>
        <position position="91"/>
    </location>
    <ligand>
        <name>substrate</name>
    </ligand>
</feature>
<dbReference type="RefSeq" id="WP_013118974.1">
    <property type="nucleotide sequence ID" value="NC_014152.1"/>
</dbReference>
<dbReference type="PANTHER" id="PTHR21060:SF15">
    <property type="entry name" value="ACETATE KINASE-RELATED"/>
    <property type="match status" value="1"/>
</dbReference>
<dbReference type="InterPro" id="IPR043129">
    <property type="entry name" value="ATPase_NBD"/>
</dbReference>
<dbReference type="AlphaFoldDB" id="D5X8U5"/>
<dbReference type="PROSITE" id="PS01076">
    <property type="entry name" value="ACETATE_KINASE_2"/>
    <property type="match status" value="1"/>
</dbReference>
<dbReference type="GO" id="GO:0006085">
    <property type="term" value="P:acetyl-CoA biosynthetic process"/>
    <property type="evidence" value="ECO:0007669"/>
    <property type="project" value="UniProtKB-UniRule"/>
</dbReference>
<evidence type="ECO:0000256" key="1">
    <source>
        <dbReference type="ARBA" id="ARBA00008748"/>
    </source>
</evidence>
<comment type="cofactor">
    <cofactor evidence="7">
        <name>Mg(2+)</name>
        <dbReference type="ChEBI" id="CHEBI:18420"/>
    </cofactor>
    <cofactor evidence="7">
        <name>Mn(2+)</name>
        <dbReference type="ChEBI" id="CHEBI:29035"/>
    </cofactor>
    <text evidence="7">Mg(2+). Can also accept Mn(2+).</text>
</comment>
<dbReference type="GO" id="GO:0006083">
    <property type="term" value="P:acetate metabolic process"/>
    <property type="evidence" value="ECO:0007669"/>
    <property type="project" value="TreeGrafter"/>
</dbReference>
<gene>
    <name evidence="7" type="primary">ackA</name>
    <name evidence="9" type="ordered locus">TherJR_0049</name>
</gene>
<dbReference type="GO" id="GO:0005524">
    <property type="term" value="F:ATP binding"/>
    <property type="evidence" value="ECO:0007669"/>
    <property type="project" value="UniProtKB-KW"/>
</dbReference>
<keyword evidence="4 7" id="KW-0547">Nucleotide-binding</keyword>
<evidence type="ECO:0000256" key="7">
    <source>
        <dbReference type="HAMAP-Rule" id="MF_00020"/>
    </source>
</evidence>
<keyword evidence="5 7" id="KW-0418">Kinase</keyword>
<evidence type="ECO:0000256" key="5">
    <source>
        <dbReference type="ARBA" id="ARBA00022777"/>
    </source>
</evidence>
<dbReference type="EMBL" id="CP002028">
    <property type="protein sequence ID" value="ADG80945.1"/>
    <property type="molecule type" value="Genomic_DNA"/>
</dbReference>
<keyword evidence="6 7" id="KW-0067">ATP-binding</keyword>
<feature type="binding site" evidence="7">
    <location>
        <begin position="283"/>
        <end position="285"/>
    </location>
    <ligand>
        <name>ATP</name>
        <dbReference type="ChEBI" id="CHEBI:30616"/>
    </ligand>
</feature>
<dbReference type="HOGENOM" id="CLU_020352_0_1_9"/>
<feature type="site" description="Transition state stabilizer" evidence="7">
    <location>
        <position position="241"/>
    </location>
</feature>
<dbReference type="InterPro" id="IPR023865">
    <property type="entry name" value="Aliphatic_acid_kinase_CS"/>
</dbReference>
<evidence type="ECO:0000256" key="3">
    <source>
        <dbReference type="ARBA" id="ARBA00022679"/>
    </source>
</evidence>
<accession>D5X8U5</accession>
<dbReference type="eggNOG" id="COG0282">
    <property type="taxonomic scope" value="Bacteria"/>
</dbReference>
<dbReference type="InterPro" id="IPR004372">
    <property type="entry name" value="Ac/propionate_kinase"/>
</dbReference>
<sequence>MKVLVINSGSSSLKYQLFDMKERQAIAKGLVERIGIPGSRLTHYPADREPYRVEREIQHHGMALEIIFDALTHAGHGVINNIKEIDAVGHRVVHGGEIFKGPVLVDDAAKEGIRRLAELAPLHNPANLLGIEACERLLPGIRQVAVFDTSFHHTIPPHAYMYGLPYRYYEEYGIRRYGFHGTSHKYVAQRAEALLSRPLQELKIISCHLGSGSSITAILGGCSIDTSMGFTPLEGLTMGTRSGDLDPAIITYLMEKDNLSPAQINKILNHMGGVLGVSGLSSDFRDLEKAAAEGNKRAKLAIDLFVHRVKKYIGAYAAELNGLDALIFTAGLGENSPEIRAAICQGLDYLYLWVNPEKNTVRGREADISTSGSRVRVLVIPTNEELMIASETMQLIN</sequence>
<dbReference type="UniPathway" id="UPA00340">
    <property type="reaction ID" value="UER00458"/>
</dbReference>
<dbReference type="EC" id="2.7.2.1" evidence="7"/>
<dbReference type="OrthoDB" id="9802453at2"/>
<proteinExistence type="inferred from homology"/>
<dbReference type="GO" id="GO:0005737">
    <property type="term" value="C:cytoplasm"/>
    <property type="evidence" value="ECO:0007669"/>
    <property type="project" value="UniProtKB-SubCell"/>
</dbReference>
<evidence type="ECO:0000313" key="10">
    <source>
        <dbReference type="Proteomes" id="UP000002377"/>
    </source>
</evidence>
<comment type="catalytic activity">
    <reaction evidence="7">
        <text>acetate + ATP = acetyl phosphate + ADP</text>
        <dbReference type="Rhea" id="RHEA:11352"/>
        <dbReference type="ChEBI" id="CHEBI:22191"/>
        <dbReference type="ChEBI" id="CHEBI:30089"/>
        <dbReference type="ChEBI" id="CHEBI:30616"/>
        <dbReference type="ChEBI" id="CHEBI:456216"/>
        <dbReference type="EC" id="2.7.2.1"/>
    </reaction>
</comment>
<dbReference type="InterPro" id="IPR000890">
    <property type="entry name" value="Aliphatic_acid_kin_short-chain"/>
</dbReference>
<dbReference type="PANTHER" id="PTHR21060">
    <property type="entry name" value="ACETATE KINASE"/>
    <property type="match status" value="1"/>
</dbReference>
<feature type="binding site" evidence="7">
    <location>
        <position position="7"/>
    </location>
    <ligand>
        <name>Mg(2+)</name>
        <dbReference type="ChEBI" id="CHEBI:18420"/>
    </ligand>
</feature>
<dbReference type="PROSITE" id="PS01075">
    <property type="entry name" value="ACETATE_KINASE_1"/>
    <property type="match status" value="1"/>
</dbReference>
<feature type="site" description="Transition state stabilizer" evidence="7">
    <location>
        <position position="180"/>
    </location>
</feature>
<dbReference type="SUPFAM" id="SSF53067">
    <property type="entry name" value="Actin-like ATPase domain"/>
    <property type="match status" value="2"/>
</dbReference>
<dbReference type="PIRSF" id="PIRSF000722">
    <property type="entry name" value="Acetate_prop_kin"/>
    <property type="match status" value="1"/>
</dbReference>
<keyword evidence="2 7" id="KW-0963">Cytoplasm</keyword>
<dbReference type="GO" id="GO:0000287">
    <property type="term" value="F:magnesium ion binding"/>
    <property type="evidence" value="ECO:0007669"/>
    <property type="project" value="UniProtKB-UniRule"/>
</dbReference>
<comment type="subcellular location">
    <subcellularLocation>
        <location evidence="7">Cytoplasm</location>
    </subcellularLocation>
</comment>
<evidence type="ECO:0000256" key="6">
    <source>
        <dbReference type="ARBA" id="ARBA00022840"/>
    </source>
</evidence>
<feature type="binding site" evidence="7">
    <location>
        <position position="14"/>
    </location>
    <ligand>
        <name>ATP</name>
        <dbReference type="ChEBI" id="CHEBI:30616"/>
    </ligand>
</feature>
<dbReference type="KEGG" id="tjr:TherJR_0049"/>
<comment type="subunit">
    <text evidence="7">Homodimer.</text>
</comment>
<feature type="binding site" evidence="7">
    <location>
        <position position="384"/>
    </location>
    <ligand>
        <name>Mg(2+)</name>
        <dbReference type="ChEBI" id="CHEBI:18420"/>
    </ligand>
</feature>
<comment type="similarity">
    <text evidence="1 7 8">Belongs to the acetokinase family.</text>
</comment>
<dbReference type="HAMAP" id="MF_00020">
    <property type="entry name" value="Acetate_kinase"/>
    <property type="match status" value="1"/>
</dbReference>
<keyword evidence="7" id="KW-0460">Magnesium</keyword>
<keyword evidence="7" id="KW-0479">Metal-binding</keyword>
<protein>
    <recommendedName>
        <fullName evidence="7">Acetate kinase</fullName>
        <ecNumber evidence="7">2.7.2.1</ecNumber>
    </recommendedName>
    <alternativeName>
        <fullName evidence="7">Acetokinase</fullName>
    </alternativeName>
</protein>
<feature type="binding site" evidence="7">
    <location>
        <begin position="331"/>
        <end position="335"/>
    </location>
    <ligand>
        <name>ATP</name>
        <dbReference type="ChEBI" id="CHEBI:30616"/>
    </ligand>
</feature>
<dbReference type="Gene3D" id="3.30.420.40">
    <property type="match status" value="2"/>
</dbReference>
<organism evidence="9 10">
    <name type="scientific">Thermincola potens (strain JR)</name>
    <dbReference type="NCBI Taxonomy" id="635013"/>
    <lineage>
        <taxon>Bacteria</taxon>
        <taxon>Bacillati</taxon>
        <taxon>Bacillota</taxon>
        <taxon>Clostridia</taxon>
        <taxon>Eubacteriales</taxon>
        <taxon>Thermincolaceae</taxon>
        <taxon>Thermincola</taxon>
    </lineage>
</organism>
<feature type="active site" description="Proton donor/acceptor" evidence="7">
    <location>
        <position position="148"/>
    </location>
</feature>
<evidence type="ECO:0000256" key="4">
    <source>
        <dbReference type="ARBA" id="ARBA00022741"/>
    </source>
</evidence>
<name>D5X8U5_THEPJ</name>
<dbReference type="Proteomes" id="UP000002377">
    <property type="component" value="Chromosome"/>
</dbReference>
<dbReference type="CDD" id="cd24010">
    <property type="entry name" value="ASKHA_NBD_AcK_PK"/>
    <property type="match status" value="1"/>
</dbReference>
<dbReference type="STRING" id="635013.TherJR_0049"/>
<dbReference type="PRINTS" id="PR00471">
    <property type="entry name" value="ACETATEKNASE"/>
</dbReference>
<feature type="binding site" evidence="7">
    <location>
        <begin position="208"/>
        <end position="212"/>
    </location>
    <ligand>
        <name>ATP</name>
        <dbReference type="ChEBI" id="CHEBI:30616"/>
    </ligand>
</feature>
<comment type="pathway">
    <text evidence="7">Metabolic intermediate biosynthesis; acetyl-CoA biosynthesis; acetyl-CoA from acetate: step 1/2.</text>
</comment>
<comment type="function">
    <text evidence="7">Catalyzes the formation of acetyl phosphate from acetate and ATP. Can also catalyze the reverse reaction.</text>
</comment>
<evidence type="ECO:0000256" key="2">
    <source>
        <dbReference type="ARBA" id="ARBA00022490"/>
    </source>
</evidence>
<keyword evidence="3 7" id="KW-0808">Transferase</keyword>
<dbReference type="Pfam" id="PF00871">
    <property type="entry name" value="Acetate_kinase"/>
    <property type="match status" value="1"/>
</dbReference>
<evidence type="ECO:0000256" key="8">
    <source>
        <dbReference type="RuleBase" id="RU003835"/>
    </source>
</evidence>
<keyword evidence="10" id="KW-1185">Reference proteome</keyword>